<dbReference type="EMBL" id="MELI01000055">
    <property type="protein sequence ID" value="OFW34002.1"/>
    <property type="molecule type" value="Genomic_DNA"/>
</dbReference>
<name>A0A1F2ULZ4_9ACTN</name>
<dbReference type="InterPro" id="IPR036390">
    <property type="entry name" value="WH_DNA-bd_sf"/>
</dbReference>
<protein>
    <recommendedName>
        <fullName evidence="4">Rrf2 family transcriptional regulator</fullName>
    </recommendedName>
</protein>
<evidence type="ECO:0000313" key="3">
    <source>
        <dbReference type="Proteomes" id="UP000178086"/>
    </source>
</evidence>
<evidence type="ECO:0000256" key="1">
    <source>
        <dbReference type="ARBA" id="ARBA00023125"/>
    </source>
</evidence>
<dbReference type="PROSITE" id="PS51197">
    <property type="entry name" value="HTH_RRF2_2"/>
    <property type="match status" value="1"/>
</dbReference>
<dbReference type="PANTHER" id="PTHR33221:SF5">
    <property type="entry name" value="HTH-TYPE TRANSCRIPTIONAL REGULATOR ISCR"/>
    <property type="match status" value="1"/>
</dbReference>
<reference evidence="2 3" key="1">
    <citation type="journal article" date="2016" name="Nat. Commun.">
        <title>Thousands of microbial genomes shed light on interconnected biogeochemical processes in an aquifer system.</title>
        <authorList>
            <person name="Anantharaman K."/>
            <person name="Brown C.T."/>
            <person name="Hug L.A."/>
            <person name="Sharon I."/>
            <person name="Castelle C.J."/>
            <person name="Probst A.J."/>
            <person name="Thomas B.C."/>
            <person name="Singh A."/>
            <person name="Wilkins M.J."/>
            <person name="Karaoz U."/>
            <person name="Brodie E.L."/>
            <person name="Williams K.H."/>
            <person name="Hubbard S.S."/>
            <person name="Banfield J.F."/>
        </authorList>
    </citation>
    <scope>NUCLEOTIDE SEQUENCE [LARGE SCALE GENOMIC DNA]</scope>
</reference>
<dbReference type="Pfam" id="PF02082">
    <property type="entry name" value="Rrf2"/>
    <property type="match status" value="1"/>
</dbReference>
<dbReference type="GO" id="GO:0003677">
    <property type="term" value="F:DNA binding"/>
    <property type="evidence" value="ECO:0007669"/>
    <property type="project" value="UniProtKB-KW"/>
</dbReference>
<dbReference type="InterPro" id="IPR000944">
    <property type="entry name" value="Tscrpt_reg_Rrf2"/>
</dbReference>
<keyword evidence="1" id="KW-0238">DNA-binding</keyword>
<dbReference type="InterPro" id="IPR036388">
    <property type="entry name" value="WH-like_DNA-bd_sf"/>
</dbReference>
<sequence>MKLSTRSRYGTRAMLDLALNAESGPVRLKDLAQRQGVSVKYLEQIIPALKNGGFIRSIRGINGGYMLAKDMSKITLLEIILALEGPLAPVDCVDAPRLCPRSKACATHEVWRDVRAAIDGVLEAKTLAELAARHTQLNAKKKKA</sequence>
<proteinExistence type="predicted"/>
<dbReference type="AlphaFoldDB" id="A0A1F2ULZ4"/>
<dbReference type="GO" id="GO:0003700">
    <property type="term" value="F:DNA-binding transcription factor activity"/>
    <property type="evidence" value="ECO:0007669"/>
    <property type="project" value="TreeGrafter"/>
</dbReference>
<gene>
    <name evidence="2" type="ORF">A2074_06265</name>
</gene>
<dbReference type="Gene3D" id="1.10.10.10">
    <property type="entry name" value="Winged helix-like DNA-binding domain superfamily/Winged helix DNA-binding domain"/>
    <property type="match status" value="1"/>
</dbReference>
<dbReference type="GO" id="GO:0005829">
    <property type="term" value="C:cytosol"/>
    <property type="evidence" value="ECO:0007669"/>
    <property type="project" value="TreeGrafter"/>
</dbReference>
<dbReference type="SUPFAM" id="SSF46785">
    <property type="entry name" value="Winged helix' DNA-binding domain"/>
    <property type="match status" value="1"/>
</dbReference>
<evidence type="ECO:0008006" key="4">
    <source>
        <dbReference type="Google" id="ProtNLM"/>
    </source>
</evidence>
<dbReference type="PANTHER" id="PTHR33221">
    <property type="entry name" value="WINGED HELIX-TURN-HELIX TRANSCRIPTIONAL REGULATOR, RRF2 FAMILY"/>
    <property type="match status" value="1"/>
</dbReference>
<dbReference type="Proteomes" id="UP000178086">
    <property type="component" value="Unassembled WGS sequence"/>
</dbReference>
<comment type="caution">
    <text evidence="2">The sequence shown here is derived from an EMBL/GenBank/DDBJ whole genome shotgun (WGS) entry which is preliminary data.</text>
</comment>
<evidence type="ECO:0000313" key="2">
    <source>
        <dbReference type="EMBL" id="OFW34002.1"/>
    </source>
</evidence>
<organism evidence="2 3">
    <name type="scientific">Candidatus Aquicultor primus</name>
    <dbReference type="NCBI Taxonomy" id="1797195"/>
    <lineage>
        <taxon>Bacteria</taxon>
        <taxon>Bacillati</taxon>
        <taxon>Actinomycetota</taxon>
        <taxon>Candidatus Aquicultoria</taxon>
        <taxon>Candidatus Aquicultorales</taxon>
        <taxon>Candidatus Aquicultoraceae</taxon>
        <taxon>Candidatus Aquicultor</taxon>
    </lineage>
</organism>
<dbReference type="NCBIfam" id="TIGR00738">
    <property type="entry name" value="rrf2_super"/>
    <property type="match status" value="1"/>
</dbReference>
<accession>A0A1F2ULZ4</accession>